<keyword evidence="2" id="KW-1185">Reference proteome</keyword>
<evidence type="ECO:0000313" key="1">
    <source>
        <dbReference type="EMBL" id="GMG38466.1"/>
    </source>
</evidence>
<dbReference type="Proteomes" id="UP001165063">
    <property type="component" value="Unassembled WGS sequence"/>
</dbReference>
<name>A0A9W7DH94_AMBMO</name>
<proteinExistence type="predicted"/>
<organism evidence="1 2">
    <name type="scientific">Ambrosiozyma monospora</name>
    <name type="common">Yeast</name>
    <name type="synonym">Endomycopsis monosporus</name>
    <dbReference type="NCBI Taxonomy" id="43982"/>
    <lineage>
        <taxon>Eukaryota</taxon>
        <taxon>Fungi</taxon>
        <taxon>Dikarya</taxon>
        <taxon>Ascomycota</taxon>
        <taxon>Saccharomycotina</taxon>
        <taxon>Pichiomycetes</taxon>
        <taxon>Pichiales</taxon>
        <taxon>Pichiaceae</taxon>
        <taxon>Ambrosiozyma</taxon>
    </lineage>
</organism>
<accession>A0A9W7DH94</accession>
<gene>
    <name evidence="1" type="ORF">Amon01_000495600</name>
</gene>
<reference evidence="1" key="1">
    <citation type="submission" date="2023-04" db="EMBL/GenBank/DDBJ databases">
        <title>Ambrosiozyma monospora NBRC 1965.</title>
        <authorList>
            <person name="Ichikawa N."/>
            <person name="Sato H."/>
            <person name="Tonouchi N."/>
        </authorList>
    </citation>
    <scope>NUCLEOTIDE SEQUENCE</scope>
    <source>
        <strain evidence="1">NBRC 1965</strain>
    </source>
</reference>
<sequence>MNLQLTRYPSIPGIHIITIHHRKSTANSPAFSIYYFQHANTGTVFQRASILVSQVSTSSRFTTTNQQLIFSPAFSIYSFQHSNSRTVFPACKYQYLQLGEDGRLPARIGKVDLILTSHQVHTAFNFHGFFNHAKQLRMNFQPTRHPRYPSIHIINTINITITNQQLIFPSFFHLLFSTRTPIHERYFQRASILIIHIITIHHHKSTANFPQLFPFTIFNTQIHGRYFQRASINIFNWVNMVDYQLELDKVDLILTSHQVSQYPSIHIIERSTTANQQLIFPSFFHLLFSTLQFTDAFSIYYFQHSNSRTVFPVCKYIQLGEDAVDYHLELDKVDLILTSHQVSQYPRYPRYPSIHIIELSTTTNQQLIFSSFFHLLFSTLQFTDGISSVQVSISSTGCMKMVDYQLELDKVDLILTSHQVHTAFSFHGFFNSMLNNYV</sequence>
<protein>
    <submittedName>
        <fullName evidence="1">Unnamed protein product</fullName>
    </submittedName>
</protein>
<comment type="caution">
    <text evidence="1">The sequence shown here is derived from an EMBL/GenBank/DDBJ whole genome shotgun (WGS) entry which is preliminary data.</text>
</comment>
<dbReference type="AlphaFoldDB" id="A0A9W7DH94"/>
<evidence type="ECO:0000313" key="2">
    <source>
        <dbReference type="Proteomes" id="UP001165063"/>
    </source>
</evidence>
<dbReference type="EMBL" id="BSXU01002564">
    <property type="protein sequence ID" value="GMG38466.1"/>
    <property type="molecule type" value="Genomic_DNA"/>
</dbReference>